<name>A0A3M7R6X7_BRAPC</name>
<organism evidence="1 2">
    <name type="scientific">Brachionus plicatilis</name>
    <name type="common">Marine rotifer</name>
    <name type="synonym">Brachionus muelleri</name>
    <dbReference type="NCBI Taxonomy" id="10195"/>
    <lineage>
        <taxon>Eukaryota</taxon>
        <taxon>Metazoa</taxon>
        <taxon>Spiralia</taxon>
        <taxon>Gnathifera</taxon>
        <taxon>Rotifera</taxon>
        <taxon>Eurotatoria</taxon>
        <taxon>Monogononta</taxon>
        <taxon>Pseudotrocha</taxon>
        <taxon>Ploima</taxon>
        <taxon>Brachionidae</taxon>
        <taxon>Brachionus</taxon>
    </lineage>
</organism>
<dbReference type="EMBL" id="REGN01004086">
    <property type="protein sequence ID" value="RNA19209.1"/>
    <property type="molecule type" value="Genomic_DNA"/>
</dbReference>
<protein>
    <submittedName>
        <fullName evidence="1">Uncharacterized protein</fullName>
    </submittedName>
</protein>
<gene>
    <name evidence="1" type="ORF">BpHYR1_005284</name>
</gene>
<dbReference type="Proteomes" id="UP000276133">
    <property type="component" value="Unassembled WGS sequence"/>
</dbReference>
<comment type="caution">
    <text evidence="1">The sequence shown here is derived from an EMBL/GenBank/DDBJ whole genome shotgun (WGS) entry which is preliminary data.</text>
</comment>
<dbReference type="AlphaFoldDB" id="A0A3M7R6X7"/>
<evidence type="ECO:0000313" key="2">
    <source>
        <dbReference type="Proteomes" id="UP000276133"/>
    </source>
</evidence>
<keyword evidence="2" id="KW-1185">Reference proteome</keyword>
<evidence type="ECO:0000313" key="1">
    <source>
        <dbReference type="EMBL" id="RNA19209.1"/>
    </source>
</evidence>
<accession>A0A3M7R6X7</accession>
<sequence length="136" mass="15763">MFKINQETFQGTVIQNDPYLCCLKVLEQNCCDVMYEQVLSTIVGFCYGYLIHAQFLAKTDKVKTKNAPKNSKNKCDLTQFEQVEFEKLQSQFKDKLTSTESYKNELNDINQILKEGLELISNSIIQKNNTKYIGLR</sequence>
<proteinExistence type="predicted"/>
<reference evidence="1 2" key="1">
    <citation type="journal article" date="2018" name="Sci. Rep.">
        <title>Genomic signatures of local adaptation to the degree of environmental predictability in rotifers.</title>
        <authorList>
            <person name="Franch-Gras L."/>
            <person name="Hahn C."/>
            <person name="Garcia-Roger E.M."/>
            <person name="Carmona M.J."/>
            <person name="Serra M."/>
            <person name="Gomez A."/>
        </authorList>
    </citation>
    <scope>NUCLEOTIDE SEQUENCE [LARGE SCALE GENOMIC DNA]</scope>
    <source>
        <strain evidence="1">HYR1</strain>
    </source>
</reference>